<evidence type="ECO:0000313" key="2">
    <source>
        <dbReference type="EMBL" id="HIU52001.1"/>
    </source>
</evidence>
<feature type="transmembrane region" description="Helical" evidence="1">
    <location>
        <begin position="314"/>
        <end position="332"/>
    </location>
</feature>
<comment type="caution">
    <text evidence="2">The sequence shown here is derived from an EMBL/GenBank/DDBJ whole genome shotgun (WGS) entry which is preliminary data.</text>
</comment>
<proteinExistence type="predicted"/>
<accession>A0A9D1M1W0</accession>
<organism evidence="2 3">
    <name type="scientific">Candidatus Merdicola faecigallinarum</name>
    <dbReference type="NCBI Taxonomy" id="2840862"/>
    <lineage>
        <taxon>Bacteria</taxon>
        <taxon>Bacillati</taxon>
        <taxon>Bacillota</taxon>
        <taxon>Clostridia</taxon>
        <taxon>Candidatus Merdicola</taxon>
    </lineage>
</organism>
<evidence type="ECO:0000313" key="3">
    <source>
        <dbReference type="Proteomes" id="UP000824093"/>
    </source>
</evidence>
<dbReference type="EMBL" id="DVNH01000039">
    <property type="protein sequence ID" value="HIU52001.1"/>
    <property type="molecule type" value="Genomic_DNA"/>
</dbReference>
<keyword evidence="1" id="KW-0812">Transmembrane</keyword>
<evidence type="ECO:0000256" key="1">
    <source>
        <dbReference type="SAM" id="Phobius"/>
    </source>
</evidence>
<feature type="transmembrane region" description="Helical" evidence="1">
    <location>
        <begin position="97"/>
        <end position="116"/>
    </location>
</feature>
<gene>
    <name evidence="2" type="ORF">IAB70_05220</name>
</gene>
<keyword evidence="1" id="KW-1133">Transmembrane helix</keyword>
<reference evidence="2" key="2">
    <citation type="journal article" date="2021" name="PeerJ">
        <title>Extensive microbial diversity within the chicken gut microbiome revealed by metagenomics and culture.</title>
        <authorList>
            <person name="Gilroy R."/>
            <person name="Ravi A."/>
            <person name="Getino M."/>
            <person name="Pursley I."/>
            <person name="Horton D.L."/>
            <person name="Alikhan N.F."/>
            <person name="Baker D."/>
            <person name="Gharbi K."/>
            <person name="Hall N."/>
            <person name="Watson M."/>
            <person name="Adriaenssens E.M."/>
            <person name="Foster-Nyarko E."/>
            <person name="Jarju S."/>
            <person name="Secka A."/>
            <person name="Antonio M."/>
            <person name="Oren A."/>
            <person name="Chaudhuri R.R."/>
            <person name="La Ragione R."/>
            <person name="Hildebrand F."/>
            <person name="Pallen M.J."/>
        </authorList>
    </citation>
    <scope>NUCLEOTIDE SEQUENCE</scope>
    <source>
        <strain evidence="2">CHK195-15760</strain>
    </source>
</reference>
<dbReference type="AlphaFoldDB" id="A0A9D1M1W0"/>
<feature type="transmembrane region" description="Helical" evidence="1">
    <location>
        <begin position="128"/>
        <end position="148"/>
    </location>
</feature>
<protein>
    <submittedName>
        <fullName evidence="2">Uncharacterized protein</fullName>
    </submittedName>
</protein>
<feature type="transmembrane region" description="Helical" evidence="1">
    <location>
        <begin position="68"/>
        <end position="85"/>
    </location>
</feature>
<name>A0A9D1M1W0_9FIRM</name>
<sequence>MLIVAFFYVPMIEHKMDTDYAIFNEYKATGVATNTARISLNKLLFSKMQWGWALNIENDTATEKDMCYAIGLTLIIPLLFTPFVYKKIKKPHRRLYIASIFISILFMALTTELIDWTKVPYFFSFVQFPFRYLMIPSFLLSIVGAVNIAKVSEKFSKRDVLMVSMIAVIYITPLMQSAVITTLDENQFYEVERLDATQPTSLCCAKFEYLPSKAFQNREYLANRSQDPILIEGEGEIKNSNKDKSSLTFDFTNTNGKEAKIELPYLYYLGYSAEINGKKLEMSESDKGFVAVTIPENESGTVEVSFTGTTLTKISMAVSIIGTILFIAYVIYSERKVRGKNKILKLKGESK</sequence>
<keyword evidence="1" id="KW-0472">Membrane</keyword>
<feature type="transmembrane region" description="Helical" evidence="1">
    <location>
        <begin position="160"/>
        <end position="180"/>
    </location>
</feature>
<reference evidence="2" key="1">
    <citation type="submission" date="2020-10" db="EMBL/GenBank/DDBJ databases">
        <authorList>
            <person name="Gilroy R."/>
        </authorList>
    </citation>
    <scope>NUCLEOTIDE SEQUENCE</scope>
    <source>
        <strain evidence="2">CHK195-15760</strain>
    </source>
</reference>
<dbReference type="Proteomes" id="UP000824093">
    <property type="component" value="Unassembled WGS sequence"/>
</dbReference>